<dbReference type="Gene3D" id="1.20.1600.10">
    <property type="entry name" value="Outer membrane efflux proteins (OEP)"/>
    <property type="match status" value="1"/>
</dbReference>
<dbReference type="AlphaFoldDB" id="A0A401UEU3"/>
<keyword evidence="10" id="KW-1185">Reference proteome</keyword>
<dbReference type="GO" id="GO:0009279">
    <property type="term" value="C:cell outer membrane"/>
    <property type="evidence" value="ECO:0007669"/>
    <property type="project" value="UniProtKB-SubCell"/>
</dbReference>
<evidence type="ECO:0000256" key="4">
    <source>
        <dbReference type="ARBA" id="ARBA00022452"/>
    </source>
</evidence>
<dbReference type="EMBL" id="BHXQ01000007">
    <property type="protein sequence ID" value="GCC53387.1"/>
    <property type="molecule type" value="Genomic_DNA"/>
</dbReference>
<keyword evidence="8" id="KW-0732">Signal</keyword>
<dbReference type="GO" id="GO:0015562">
    <property type="term" value="F:efflux transmembrane transporter activity"/>
    <property type="evidence" value="ECO:0007669"/>
    <property type="project" value="InterPro"/>
</dbReference>
<feature type="chain" id="PRO_5019065812" evidence="8">
    <location>
        <begin position="21"/>
        <end position="474"/>
    </location>
</feature>
<reference evidence="9 10" key="1">
    <citation type="submission" date="2018-11" db="EMBL/GenBank/DDBJ databases">
        <title>Chryseotalea sanarue gen. nov., sp., nov., a member of the family Cytophagaceae, isolated from a brackish lake in Hamamatsu Japan.</title>
        <authorList>
            <person name="Maejima Y."/>
            <person name="Iino T."/>
            <person name="Muraguchi Y."/>
            <person name="Fukuda K."/>
            <person name="Ohkuma M."/>
            <person name="Moriuchi R."/>
            <person name="Dohra H."/>
            <person name="Kimbara K."/>
            <person name="Shintani M."/>
        </authorList>
    </citation>
    <scope>NUCLEOTIDE SEQUENCE [LARGE SCALE GENOMIC DNA]</scope>
    <source>
        <strain evidence="9 10">Ys</strain>
    </source>
</reference>
<name>A0A401UEU3_9BACT</name>
<comment type="caution">
    <text evidence="9">The sequence shown here is derived from an EMBL/GenBank/DDBJ whole genome shotgun (WGS) entry which is preliminary data.</text>
</comment>
<comment type="subcellular location">
    <subcellularLocation>
        <location evidence="1">Cell outer membrane</location>
    </subcellularLocation>
</comment>
<evidence type="ECO:0000256" key="3">
    <source>
        <dbReference type="ARBA" id="ARBA00022448"/>
    </source>
</evidence>
<keyword evidence="4" id="KW-1134">Transmembrane beta strand</keyword>
<organism evidence="9 10">
    <name type="scientific">Chryseotalea sanaruensis</name>
    <dbReference type="NCBI Taxonomy" id="2482724"/>
    <lineage>
        <taxon>Bacteria</taxon>
        <taxon>Pseudomonadati</taxon>
        <taxon>Bacteroidota</taxon>
        <taxon>Cytophagia</taxon>
        <taxon>Cytophagales</taxon>
        <taxon>Chryseotaleaceae</taxon>
        <taxon>Chryseotalea</taxon>
    </lineage>
</organism>
<keyword evidence="5" id="KW-0812">Transmembrane</keyword>
<keyword evidence="3" id="KW-0813">Transport</keyword>
<proteinExistence type="inferred from homology"/>
<dbReference type="GO" id="GO:0015288">
    <property type="term" value="F:porin activity"/>
    <property type="evidence" value="ECO:0007669"/>
    <property type="project" value="TreeGrafter"/>
</dbReference>
<keyword evidence="7" id="KW-0998">Cell outer membrane</keyword>
<protein>
    <submittedName>
        <fullName evidence="9">TolC family protein</fullName>
    </submittedName>
</protein>
<dbReference type="Proteomes" id="UP000288227">
    <property type="component" value="Unassembled WGS sequence"/>
</dbReference>
<dbReference type="InterPro" id="IPR051906">
    <property type="entry name" value="TolC-like"/>
</dbReference>
<gene>
    <name evidence="9" type="ORF">SanaruYs_36300</name>
</gene>
<keyword evidence="6" id="KW-0472">Membrane</keyword>
<dbReference type="InterPro" id="IPR003423">
    <property type="entry name" value="OMP_efflux"/>
</dbReference>
<feature type="signal peptide" evidence="8">
    <location>
        <begin position="1"/>
        <end position="20"/>
    </location>
</feature>
<comment type="similarity">
    <text evidence="2">Belongs to the outer membrane factor (OMF) (TC 1.B.17) family.</text>
</comment>
<dbReference type="PANTHER" id="PTHR30026:SF20">
    <property type="entry name" value="OUTER MEMBRANE PROTEIN TOLC"/>
    <property type="match status" value="1"/>
</dbReference>
<evidence type="ECO:0000256" key="7">
    <source>
        <dbReference type="ARBA" id="ARBA00023237"/>
    </source>
</evidence>
<evidence type="ECO:0000256" key="8">
    <source>
        <dbReference type="SAM" id="SignalP"/>
    </source>
</evidence>
<dbReference type="PANTHER" id="PTHR30026">
    <property type="entry name" value="OUTER MEMBRANE PROTEIN TOLC"/>
    <property type="match status" value="1"/>
</dbReference>
<evidence type="ECO:0000313" key="10">
    <source>
        <dbReference type="Proteomes" id="UP000288227"/>
    </source>
</evidence>
<evidence type="ECO:0000256" key="1">
    <source>
        <dbReference type="ARBA" id="ARBA00004442"/>
    </source>
</evidence>
<evidence type="ECO:0000256" key="5">
    <source>
        <dbReference type="ARBA" id="ARBA00022692"/>
    </source>
</evidence>
<dbReference type="OrthoDB" id="367883at2"/>
<dbReference type="GO" id="GO:1990281">
    <property type="term" value="C:efflux pump complex"/>
    <property type="evidence" value="ECO:0007669"/>
    <property type="project" value="TreeGrafter"/>
</dbReference>
<accession>A0A401UEU3</accession>
<dbReference type="SUPFAM" id="SSF56954">
    <property type="entry name" value="Outer membrane efflux proteins (OEP)"/>
    <property type="match status" value="1"/>
</dbReference>
<sequence>MRYIYLFVLTMFVFANSSQAQQASSSFTLEQALAYALENAIDKQNATLDERIAEAKVKETIGLGLPQINGNASIVHNQKLPRFFTTYDPSGGFIDLSGVPGIQPGDVVGAQNFFQLKSGGDVGVNINQLIFNGSYLVGLQASNAYKELAYKTTAQTEEKIIQQVSKAFYTVLINRERLDLFDNNIARLDTLLSNTKAQYESGFAESIDVDRIRVTYNNLIAERSKFANLNNLGLILLKFQMNFPLEQELTVAGTIQDIKIDVDINSYKEGWDYRERADYQVLEANRRLQQLNVKNQYAAGMPVLSANANLGYATQSPNVGGLFRTNTNIEDQFGVGPDKWYNYSSFGLTLNVPIFSGLQRTYKIKQEKLTLQKIENGFSSLKRAADLEIEQAFTNFDNAQKSANWQKENAELAEKIARVTKIKYEQGVGSNLEVVDAENSLRQAQTNYYSALFDLMIAKVDLDKAFGKLKKSSN</sequence>
<evidence type="ECO:0000256" key="6">
    <source>
        <dbReference type="ARBA" id="ARBA00023136"/>
    </source>
</evidence>
<evidence type="ECO:0000313" key="9">
    <source>
        <dbReference type="EMBL" id="GCC53387.1"/>
    </source>
</evidence>
<dbReference type="Pfam" id="PF02321">
    <property type="entry name" value="OEP"/>
    <property type="match status" value="1"/>
</dbReference>
<dbReference type="RefSeq" id="WP_127124034.1">
    <property type="nucleotide sequence ID" value="NZ_BHXQ01000007.1"/>
</dbReference>
<evidence type="ECO:0000256" key="2">
    <source>
        <dbReference type="ARBA" id="ARBA00007613"/>
    </source>
</evidence>